<accession>A0A511NAF8</accession>
<dbReference type="OrthoDB" id="9811076at2"/>
<dbReference type="Pfam" id="PF04023">
    <property type="entry name" value="FeoA"/>
    <property type="match status" value="1"/>
</dbReference>
<dbReference type="Proteomes" id="UP000321306">
    <property type="component" value="Unassembled WGS sequence"/>
</dbReference>
<dbReference type="RefSeq" id="WP_146891107.1">
    <property type="nucleotide sequence ID" value="NZ_BJXB01000044.1"/>
</dbReference>
<dbReference type="SUPFAM" id="SSF50037">
    <property type="entry name" value="C-terminal domain of transcriptional repressors"/>
    <property type="match status" value="1"/>
</dbReference>
<name>A0A511NAF8_DEIC1</name>
<dbReference type="Gene3D" id="2.30.30.90">
    <property type="match status" value="1"/>
</dbReference>
<dbReference type="EMBL" id="BJXB01000044">
    <property type="protein sequence ID" value="GEM49814.1"/>
    <property type="molecule type" value="Genomic_DNA"/>
</dbReference>
<dbReference type="InterPro" id="IPR007167">
    <property type="entry name" value="Fe-transptr_FeoA-like"/>
</dbReference>
<dbReference type="SMART" id="SM00899">
    <property type="entry name" value="FeoA"/>
    <property type="match status" value="1"/>
</dbReference>
<dbReference type="InterPro" id="IPR008988">
    <property type="entry name" value="Transcriptional_repressor_C"/>
</dbReference>
<organism evidence="3 4">
    <name type="scientific">Deinococcus cellulosilyticus (strain DSM 18568 / NBRC 106333 / KACC 11606 / 5516J-15)</name>
    <dbReference type="NCBI Taxonomy" id="1223518"/>
    <lineage>
        <taxon>Bacteria</taxon>
        <taxon>Thermotogati</taxon>
        <taxon>Deinococcota</taxon>
        <taxon>Deinococci</taxon>
        <taxon>Deinococcales</taxon>
        <taxon>Deinococcaceae</taxon>
        <taxon>Deinococcus</taxon>
    </lineage>
</organism>
<dbReference type="PANTHER" id="PTHR42954">
    <property type="entry name" value="FE(2+) TRANSPORT PROTEIN A"/>
    <property type="match status" value="1"/>
</dbReference>
<comment type="caution">
    <text evidence="3">The sequence shown here is derived from an EMBL/GenBank/DDBJ whole genome shotgun (WGS) entry which is preliminary data.</text>
</comment>
<proteinExistence type="predicted"/>
<gene>
    <name evidence="3" type="ORF">DC3_54490</name>
</gene>
<sequence>MRTELSTIDLGQTVTLHGIHPAHPMRKRLFELGFIPGASIQVIRKAPLGDPVELVVGGTHFALRLQDMKQIWVHG</sequence>
<protein>
    <recommendedName>
        <fullName evidence="2">Ferrous iron transporter FeoA-like domain-containing protein</fullName>
    </recommendedName>
</protein>
<dbReference type="PANTHER" id="PTHR42954:SF2">
    <property type="entry name" value="FE(2+) TRANSPORT PROTEIN A"/>
    <property type="match status" value="1"/>
</dbReference>
<reference evidence="3 4" key="1">
    <citation type="submission" date="2019-07" db="EMBL/GenBank/DDBJ databases">
        <title>Whole genome shotgun sequence of Deinococcus cellulosilyticus NBRC 106333.</title>
        <authorList>
            <person name="Hosoyama A."/>
            <person name="Uohara A."/>
            <person name="Ohji S."/>
            <person name="Ichikawa N."/>
        </authorList>
    </citation>
    <scope>NUCLEOTIDE SEQUENCE [LARGE SCALE GENOMIC DNA]</scope>
    <source>
        <strain evidence="3 4">NBRC 106333</strain>
    </source>
</reference>
<dbReference type="AlphaFoldDB" id="A0A511NAF8"/>
<evidence type="ECO:0000313" key="3">
    <source>
        <dbReference type="EMBL" id="GEM49814.1"/>
    </source>
</evidence>
<keyword evidence="1" id="KW-0408">Iron</keyword>
<keyword evidence="4" id="KW-1185">Reference proteome</keyword>
<dbReference type="InterPro" id="IPR038157">
    <property type="entry name" value="FeoA_core_dom"/>
</dbReference>
<feature type="domain" description="Ferrous iron transporter FeoA-like" evidence="2">
    <location>
        <begin position="3"/>
        <end position="75"/>
    </location>
</feature>
<evidence type="ECO:0000313" key="4">
    <source>
        <dbReference type="Proteomes" id="UP000321306"/>
    </source>
</evidence>
<evidence type="ECO:0000259" key="2">
    <source>
        <dbReference type="SMART" id="SM00899"/>
    </source>
</evidence>
<dbReference type="InterPro" id="IPR052713">
    <property type="entry name" value="FeoA"/>
</dbReference>
<dbReference type="GO" id="GO:0046914">
    <property type="term" value="F:transition metal ion binding"/>
    <property type="evidence" value="ECO:0007669"/>
    <property type="project" value="InterPro"/>
</dbReference>
<evidence type="ECO:0000256" key="1">
    <source>
        <dbReference type="ARBA" id="ARBA00023004"/>
    </source>
</evidence>